<evidence type="ECO:0000256" key="7">
    <source>
        <dbReference type="SAM" id="Phobius"/>
    </source>
</evidence>
<keyword evidence="6 7" id="KW-0472">Membrane</keyword>
<feature type="transmembrane region" description="Helical" evidence="7">
    <location>
        <begin position="175"/>
        <end position="198"/>
    </location>
</feature>
<evidence type="ECO:0000256" key="2">
    <source>
        <dbReference type="ARBA" id="ARBA00022448"/>
    </source>
</evidence>
<proteinExistence type="predicted"/>
<sequence>MSSAFVGVIYFVYATTIRPQSSVEQKVATIPSLRGLKILLRPGIITFLESAIRNALYLWLVHGIVSMGSDYATAWGVFNTIRWGLVMVPVQALEATSLAFIGHAWGRWRREMGVESRKPKMSRRHLTGVVKPALTSLIIALIVEVPLCIFLAIFGCRPFASYLSGSATVASITAHMWQTIDWCYIFYATSTQLATILLATRPRWYLYQSLLSNIFYVLPWAIVCQVSNLNADDAWTYHSLVFGGSLVFSFFAISIVDALWAWKLLKGRMRLEVFHAS</sequence>
<evidence type="ECO:0000256" key="4">
    <source>
        <dbReference type="ARBA" id="ARBA00022692"/>
    </source>
</evidence>
<gene>
    <name evidence="8" type="ORF">ABVK25_000308</name>
</gene>
<comment type="caution">
    <text evidence="8">The sequence shown here is derived from an EMBL/GenBank/DDBJ whole genome shotgun (WGS) entry which is preliminary data.</text>
</comment>
<feature type="transmembrane region" description="Helical" evidence="7">
    <location>
        <begin position="56"/>
        <end position="78"/>
    </location>
</feature>
<evidence type="ECO:0000313" key="8">
    <source>
        <dbReference type="EMBL" id="KAL2059016.1"/>
    </source>
</evidence>
<organism evidence="8 9">
    <name type="scientific">Lepraria finkii</name>
    <dbReference type="NCBI Taxonomy" id="1340010"/>
    <lineage>
        <taxon>Eukaryota</taxon>
        <taxon>Fungi</taxon>
        <taxon>Dikarya</taxon>
        <taxon>Ascomycota</taxon>
        <taxon>Pezizomycotina</taxon>
        <taxon>Lecanoromycetes</taxon>
        <taxon>OSLEUM clade</taxon>
        <taxon>Lecanoromycetidae</taxon>
        <taxon>Lecanorales</taxon>
        <taxon>Lecanorineae</taxon>
        <taxon>Stereocaulaceae</taxon>
        <taxon>Lepraria</taxon>
    </lineage>
</organism>
<evidence type="ECO:0000256" key="5">
    <source>
        <dbReference type="ARBA" id="ARBA00022989"/>
    </source>
</evidence>
<keyword evidence="4 7" id="KW-0812">Transmembrane</keyword>
<feature type="transmembrane region" description="Helical" evidence="7">
    <location>
        <begin position="210"/>
        <end position="228"/>
    </location>
</feature>
<evidence type="ECO:0000256" key="3">
    <source>
        <dbReference type="ARBA" id="ARBA00022475"/>
    </source>
</evidence>
<dbReference type="Proteomes" id="UP001590951">
    <property type="component" value="Unassembled WGS sequence"/>
</dbReference>
<comment type="subcellular location">
    <subcellularLocation>
        <location evidence="1">Cell membrane</location>
        <topology evidence="1">Multi-pass membrane protein</topology>
    </subcellularLocation>
</comment>
<accession>A0ABR4BPQ0</accession>
<keyword evidence="3" id="KW-1003">Cell membrane</keyword>
<name>A0ABR4BPQ0_9LECA</name>
<evidence type="ECO:0000313" key="9">
    <source>
        <dbReference type="Proteomes" id="UP001590951"/>
    </source>
</evidence>
<evidence type="ECO:0000256" key="6">
    <source>
        <dbReference type="ARBA" id="ARBA00023136"/>
    </source>
</evidence>
<keyword evidence="5 7" id="KW-1133">Transmembrane helix</keyword>
<reference evidence="8 9" key="1">
    <citation type="submission" date="2024-09" db="EMBL/GenBank/DDBJ databases">
        <title>Rethinking Asexuality: The Enigmatic Case of Functional Sexual Genes in Lepraria (Stereocaulaceae).</title>
        <authorList>
            <person name="Doellman M."/>
            <person name="Sun Y."/>
            <person name="Barcenas-Pena A."/>
            <person name="Lumbsch H.T."/>
            <person name="Grewe F."/>
        </authorList>
    </citation>
    <scope>NUCLEOTIDE SEQUENCE [LARGE SCALE GENOMIC DNA]</scope>
    <source>
        <strain evidence="8 9">Grewe 0041</strain>
    </source>
</reference>
<feature type="transmembrane region" description="Helical" evidence="7">
    <location>
        <begin position="84"/>
        <end position="108"/>
    </location>
</feature>
<feature type="transmembrane region" description="Helical" evidence="7">
    <location>
        <begin position="129"/>
        <end position="155"/>
    </location>
</feature>
<dbReference type="EMBL" id="JBHFEH010000001">
    <property type="protein sequence ID" value="KAL2059016.1"/>
    <property type="molecule type" value="Genomic_DNA"/>
</dbReference>
<feature type="transmembrane region" description="Helical" evidence="7">
    <location>
        <begin position="240"/>
        <end position="262"/>
    </location>
</feature>
<keyword evidence="9" id="KW-1185">Reference proteome</keyword>
<dbReference type="PANTHER" id="PTHR43549">
    <property type="entry name" value="MULTIDRUG RESISTANCE PROTEIN YPNP-RELATED"/>
    <property type="match status" value="1"/>
</dbReference>
<evidence type="ECO:0000256" key="1">
    <source>
        <dbReference type="ARBA" id="ARBA00004651"/>
    </source>
</evidence>
<dbReference type="InterPro" id="IPR052031">
    <property type="entry name" value="Membrane_Transporter-Flippase"/>
</dbReference>
<keyword evidence="2" id="KW-0813">Transport</keyword>
<protein>
    <submittedName>
        <fullName evidence="8">Uncharacterized protein</fullName>
    </submittedName>
</protein>
<dbReference type="PANTHER" id="PTHR43549:SF2">
    <property type="entry name" value="MULTIDRUG RESISTANCE PROTEIN NORM-RELATED"/>
    <property type="match status" value="1"/>
</dbReference>